<dbReference type="InterPro" id="IPR003849">
    <property type="entry name" value="Preprotein_translocase_YajC"/>
</dbReference>
<keyword evidence="13" id="KW-1185">Reference proteome</keyword>
<evidence type="ECO:0000256" key="10">
    <source>
        <dbReference type="SAM" id="MobiDB-lite"/>
    </source>
</evidence>
<dbReference type="NCBIfam" id="TIGR00739">
    <property type="entry name" value="yajC"/>
    <property type="match status" value="1"/>
</dbReference>
<evidence type="ECO:0000256" key="7">
    <source>
        <dbReference type="ARBA" id="ARBA00022989"/>
    </source>
</evidence>
<dbReference type="PANTHER" id="PTHR33909">
    <property type="entry name" value="SEC TRANSLOCON ACCESSORY COMPLEX SUBUNIT YAJC"/>
    <property type="match status" value="1"/>
</dbReference>
<accession>A0ABQ4DKD4</accession>
<keyword evidence="6" id="KW-0653">Protein transport</keyword>
<evidence type="ECO:0000256" key="1">
    <source>
        <dbReference type="ARBA" id="ARBA00004162"/>
    </source>
</evidence>
<evidence type="ECO:0000313" key="13">
    <source>
        <dbReference type="Proteomes" id="UP000614741"/>
    </source>
</evidence>
<keyword evidence="4" id="KW-1003">Cell membrane</keyword>
<comment type="similarity">
    <text evidence="2">Belongs to the YajC family.</text>
</comment>
<evidence type="ECO:0000256" key="4">
    <source>
        <dbReference type="ARBA" id="ARBA00022475"/>
    </source>
</evidence>
<evidence type="ECO:0000256" key="5">
    <source>
        <dbReference type="ARBA" id="ARBA00022692"/>
    </source>
</evidence>
<keyword evidence="5 11" id="KW-0812">Transmembrane</keyword>
<keyword evidence="8" id="KW-0811">Translocation</keyword>
<dbReference type="PANTHER" id="PTHR33909:SF1">
    <property type="entry name" value="SEC TRANSLOCON ACCESSORY COMPLEX SUBUNIT YAJC"/>
    <property type="match status" value="1"/>
</dbReference>
<comment type="caution">
    <text evidence="12">The sequence shown here is derived from an EMBL/GenBank/DDBJ whole genome shotgun (WGS) entry which is preliminary data.</text>
</comment>
<reference evidence="12 13" key="1">
    <citation type="submission" date="2021-01" db="EMBL/GenBank/DDBJ databases">
        <title>Whole genome shotgun sequence of Cellulomonas phragmiteti NBRC 110785.</title>
        <authorList>
            <person name="Komaki H."/>
            <person name="Tamura T."/>
        </authorList>
    </citation>
    <scope>NUCLEOTIDE SEQUENCE [LARGE SCALE GENOMIC DNA]</scope>
    <source>
        <strain evidence="12 13">NBRC 110785</strain>
    </source>
</reference>
<evidence type="ECO:0000313" key="12">
    <source>
        <dbReference type="EMBL" id="GIG39785.1"/>
    </source>
</evidence>
<name>A0ABQ4DKD4_9CELL</name>
<keyword evidence="7 11" id="KW-1133">Transmembrane helix</keyword>
<proteinExistence type="inferred from homology"/>
<evidence type="ECO:0000256" key="3">
    <source>
        <dbReference type="ARBA" id="ARBA00022448"/>
    </source>
</evidence>
<feature type="compositionally biased region" description="Low complexity" evidence="10">
    <location>
        <begin position="122"/>
        <end position="136"/>
    </location>
</feature>
<evidence type="ECO:0008006" key="14">
    <source>
        <dbReference type="Google" id="ProtNLM"/>
    </source>
</evidence>
<evidence type="ECO:0000256" key="11">
    <source>
        <dbReference type="SAM" id="Phobius"/>
    </source>
</evidence>
<feature type="region of interest" description="Disordered" evidence="10">
    <location>
        <begin position="113"/>
        <end position="151"/>
    </location>
</feature>
<gene>
    <name evidence="12" type="ORF">Cph01nite_15470</name>
</gene>
<evidence type="ECO:0000256" key="2">
    <source>
        <dbReference type="ARBA" id="ARBA00006742"/>
    </source>
</evidence>
<evidence type="ECO:0000256" key="8">
    <source>
        <dbReference type="ARBA" id="ARBA00023010"/>
    </source>
</evidence>
<protein>
    <recommendedName>
        <fullName evidence="14">Preprotein translocase subunit YajC</fullName>
    </recommendedName>
</protein>
<feature type="compositionally biased region" description="Basic and acidic residues" evidence="10">
    <location>
        <begin position="142"/>
        <end position="151"/>
    </location>
</feature>
<dbReference type="Proteomes" id="UP000614741">
    <property type="component" value="Unassembled WGS sequence"/>
</dbReference>
<dbReference type="EMBL" id="BONP01000007">
    <property type="protein sequence ID" value="GIG39785.1"/>
    <property type="molecule type" value="Genomic_DNA"/>
</dbReference>
<organism evidence="12 13">
    <name type="scientific">Cellulomonas phragmiteti</name>
    <dbReference type="NCBI Taxonomy" id="478780"/>
    <lineage>
        <taxon>Bacteria</taxon>
        <taxon>Bacillati</taxon>
        <taxon>Actinomycetota</taxon>
        <taxon>Actinomycetes</taxon>
        <taxon>Micrococcales</taxon>
        <taxon>Cellulomonadaceae</taxon>
        <taxon>Cellulomonas</taxon>
    </lineage>
</organism>
<comment type="subcellular location">
    <subcellularLocation>
        <location evidence="1">Cell membrane</location>
        <topology evidence="1">Single-pass membrane protein</topology>
    </subcellularLocation>
</comment>
<keyword evidence="3" id="KW-0813">Transport</keyword>
<dbReference type="Pfam" id="PF02699">
    <property type="entry name" value="YajC"/>
    <property type="match status" value="1"/>
</dbReference>
<feature type="transmembrane region" description="Helical" evidence="11">
    <location>
        <begin position="20"/>
        <end position="41"/>
    </location>
</feature>
<keyword evidence="9 11" id="KW-0472">Membrane</keyword>
<evidence type="ECO:0000256" key="6">
    <source>
        <dbReference type="ARBA" id="ARBA00022927"/>
    </source>
</evidence>
<dbReference type="SMART" id="SM01323">
    <property type="entry name" value="YajC"/>
    <property type="match status" value="1"/>
</dbReference>
<dbReference type="PRINTS" id="PR01853">
    <property type="entry name" value="YAJCTRNLCASE"/>
</dbReference>
<evidence type="ECO:0000256" key="9">
    <source>
        <dbReference type="ARBA" id="ARBA00023136"/>
    </source>
</evidence>
<sequence>MERRAAAPRLRRTFDTMRRYHHLMDYSFLIIMLLAFAGLWFMSSRSRKQQREAADFRSNLAVGDEVMTGSGLFGTVTALEGDVVTLESTPGSSTRWLRAAIARRVDPVVADDAPDDEHAVVEDAPVVDVPDDLSSLPPEPPAARDEDRDTK</sequence>